<proteinExistence type="predicted"/>
<dbReference type="EMBL" id="CP009249">
    <property type="protein sequence ID" value="APT91899.1"/>
    <property type="molecule type" value="Genomic_DNA"/>
</dbReference>
<accession>A0A1L7D184</accession>
<evidence type="ECO:0000313" key="1">
    <source>
        <dbReference type="EMBL" id="APT91899.1"/>
    </source>
</evidence>
<evidence type="ECO:0000313" key="2">
    <source>
        <dbReference type="Proteomes" id="UP000185491"/>
    </source>
</evidence>
<dbReference type="STRING" id="161895.CPHO_02105"/>
<organism evidence="1 2">
    <name type="scientific">Corynebacterium phocae</name>
    <dbReference type="NCBI Taxonomy" id="161895"/>
    <lineage>
        <taxon>Bacteria</taxon>
        <taxon>Bacillati</taxon>
        <taxon>Actinomycetota</taxon>
        <taxon>Actinomycetes</taxon>
        <taxon>Mycobacteriales</taxon>
        <taxon>Corynebacteriaceae</taxon>
        <taxon>Corynebacterium</taxon>
    </lineage>
</organism>
<dbReference type="KEGG" id="cpho:CPHO_02105"/>
<dbReference type="AlphaFoldDB" id="A0A1L7D184"/>
<reference evidence="1 2" key="1">
    <citation type="submission" date="2014-08" db="EMBL/GenBank/DDBJ databases">
        <title>Complete genome sequence of Corynebacterium phocae M408/89/1(T)(=DSM 44612(T)), isolated from the common seal (Phoca vitulina).</title>
        <authorList>
            <person name="Ruckert C."/>
            <person name="Albersmeier A."/>
            <person name="Winkler A."/>
            <person name="Kalinowski J."/>
        </authorList>
    </citation>
    <scope>NUCLEOTIDE SEQUENCE [LARGE SCALE GENOMIC DNA]</scope>
    <source>
        <strain evidence="1 2">M408/89/1</strain>
    </source>
</reference>
<gene>
    <name evidence="1" type="ORF">CPHO_02105</name>
</gene>
<dbReference type="RefSeq" id="WP_075732799.1">
    <property type="nucleotide sequence ID" value="NZ_CP009249.1"/>
</dbReference>
<sequence length="153" mass="17211">MKKFFRAGTRLFLLLAALLALTVGWTAIPRSDEGIRAVADAFVLPEQWDLIQDQVVPPSLICWEFSTSCPAVRRLWESKQPLPFAELLRIVESSGYEINHVETPFLKDYSDVCGNICSIDANFSGDKNYTITIYYEGHQNLDVPRISLSVNVG</sequence>
<protein>
    <submittedName>
        <fullName evidence="1">Uncharacterized protein</fullName>
    </submittedName>
</protein>
<name>A0A1L7D184_9CORY</name>
<keyword evidence="2" id="KW-1185">Reference proteome</keyword>
<dbReference type="Proteomes" id="UP000185491">
    <property type="component" value="Chromosome"/>
</dbReference>